<organism evidence="2 3">
    <name type="scientific">Henosepilachna vigintioctopunctata</name>
    <dbReference type="NCBI Taxonomy" id="420089"/>
    <lineage>
        <taxon>Eukaryota</taxon>
        <taxon>Metazoa</taxon>
        <taxon>Ecdysozoa</taxon>
        <taxon>Arthropoda</taxon>
        <taxon>Hexapoda</taxon>
        <taxon>Insecta</taxon>
        <taxon>Pterygota</taxon>
        <taxon>Neoptera</taxon>
        <taxon>Endopterygota</taxon>
        <taxon>Coleoptera</taxon>
        <taxon>Polyphaga</taxon>
        <taxon>Cucujiformia</taxon>
        <taxon>Coccinelloidea</taxon>
        <taxon>Coccinellidae</taxon>
        <taxon>Epilachninae</taxon>
        <taxon>Epilachnini</taxon>
        <taxon>Henosepilachna</taxon>
    </lineage>
</organism>
<dbReference type="AlphaFoldDB" id="A0AAW1V5F0"/>
<comment type="caution">
    <text evidence="2">The sequence shown here is derived from an EMBL/GenBank/DDBJ whole genome shotgun (WGS) entry which is preliminary data.</text>
</comment>
<proteinExistence type="predicted"/>
<feature type="region of interest" description="Disordered" evidence="1">
    <location>
        <begin position="43"/>
        <end position="90"/>
    </location>
</feature>
<evidence type="ECO:0000256" key="1">
    <source>
        <dbReference type="SAM" id="MobiDB-lite"/>
    </source>
</evidence>
<name>A0AAW1V5F0_9CUCU</name>
<reference evidence="2 3" key="1">
    <citation type="submission" date="2023-03" db="EMBL/GenBank/DDBJ databases">
        <title>Genome insight into feeding habits of ladybird beetles.</title>
        <authorList>
            <person name="Li H.-S."/>
            <person name="Huang Y.-H."/>
            <person name="Pang H."/>
        </authorList>
    </citation>
    <scope>NUCLEOTIDE SEQUENCE [LARGE SCALE GENOMIC DNA]</scope>
    <source>
        <strain evidence="2">SYSU_2023b</strain>
        <tissue evidence="2">Whole body</tissue>
    </source>
</reference>
<dbReference type="EMBL" id="JARQZJ010000112">
    <property type="protein sequence ID" value="KAK9887522.1"/>
    <property type="molecule type" value="Genomic_DNA"/>
</dbReference>
<keyword evidence="3" id="KW-1185">Reference proteome</keyword>
<protein>
    <submittedName>
        <fullName evidence="2">Uncharacterized protein</fullName>
    </submittedName>
</protein>
<dbReference type="Proteomes" id="UP001431783">
    <property type="component" value="Unassembled WGS sequence"/>
</dbReference>
<gene>
    <name evidence="2" type="ORF">WA026_023075</name>
</gene>
<accession>A0AAW1V5F0</accession>
<sequence length="132" mass="14897">MKSQVSSLKILSLGAVSNILNQLITPQEIKKTAIFSQELIRPLPKAPPRSIGHKKGRKRRKEKGNGEHTQKPTKNPAKRSVLQDDDSSDDEQKWYCIIRCDVYSNSPLEKGELNAEYVRNGPICNVLKMKKA</sequence>
<evidence type="ECO:0000313" key="2">
    <source>
        <dbReference type="EMBL" id="KAK9887522.1"/>
    </source>
</evidence>
<evidence type="ECO:0000313" key="3">
    <source>
        <dbReference type="Proteomes" id="UP001431783"/>
    </source>
</evidence>
<feature type="compositionally biased region" description="Basic residues" evidence="1">
    <location>
        <begin position="51"/>
        <end position="62"/>
    </location>
</feature>